<name>A0AC35U0Z3_9BILA</name>
<protein>
    <submittedName>
        <fullName evidence="2">PIH1 domain-containing protein</fullName>
    </submittedName>
</protein>
<accession>A0AC35U0Z3</accession>
<dbReference type="WBParaSite" id="RSKR_0000661300.1">
    <property type="protein sequence ID" value="RSKR_0000661300.1"/>
    <property type="gene ID" value="RSKR_0000661300"/>
</dbReference>
<organism evidence="1 2">
    <name type="scientific">Rhabditophanes sp. KR3021</name>
    <dbReference type="NCBI Taxonomy" id="114890"/>
    <lineage>
        <taxon>Eukaryota</taxon>
        <taxon>Metazoa</taxon>
        <taxon>Ecdysozoa</taxon>
        <taxon>Nematoda</taxon>
        <taxon>Chromadorea</taxon>
        <taxon>Rhabditida</taxon>
        <taxon>Tylenchina</taxon>
        <taxon>Panagrolaimomorpha</taxon>
        <taxon>Strongyloidoidea</taxon>
        <taxon>Alloionematidae</taxon>
        <taxon>Rhabditophanes</taxon>
    </lineage>
</organism>
<dbReference type="Proteomes" id="UP000095286">
    <property type="component" value="Unplaced"/>
</dbReference>
<evidence type="ECO:0000313" key="1">
    <source>
        <dbReference type="Proteomes" id="UP000095286"/>
    </source>
</evidence>
<sequence>MGWCAKFKSMQFENGTIEVEGMRMKEQQDMKFFFNVCHCKEIPYPLTDYTEDEVGEMSEEELGGFKIPMSVSDVLPVKTPKGEDALKCDLLINTLFYEKRVKNSLFFRQLVIIIACSLLSDKHQITLDPSESVELKNKMYMGEVTIQKIRKTPAEPFIQDINEPKGSNKKDPKADQKYEHNFAEYEKIVLGKDDFKNVVMSVNQKERVTKMEITTPPEVHSLNDTMVKMNEDHIVIIANQTNKIADFYSCFTLNSKEAQITFDEKNKLITISAPINLPF</sequence>
<proteinExistence type="predicted"/>
<evidence type="ECO:0000313" key="2">
    <source>
        <dbReference type="WBParaSite" id="RSKR_0000661300.1"/>
    </source>
</evidence>
<reference evidence="2" key="1">
    <citation type="submission" date="2016-11" db="UniProtKB">
        <authorList>
            <consortium name="WormBaseParasite"/>
        </authorList>
    </citation>
    <scope>IDENTIFICATION</scope>
    <source>
        <strain evidence="2">KR3021</strain>
    </source>
</reference>